<organism evidence="6 7">
    <name type="scientific">Capillimicrobium parvum</name>
    <dbReference type="NCBI Taxonomy" id="2884022"/>
    <lineage>
        <taxon>Bacteria</taxon>
        <taxon>Bacillati</taxon>
        <taxon>Actinomycetota</taxon>
        <taxon>Thermoleophilia</taxon>
        <taxon>Solirubrobacterales</taxon>
        <taxon>Capillimicrobiaceae</taxon>
        <taxon>Capillimicrobium</taxon>
    </lineage>
</organism>
<dbReference type="Proteomes" id="UP001162834">
    <property type="component" value="Chromosome"/>
</dbReference>
<dbReference type="Gene3D" id="2.60.40.10">
    <property type="entry name" value="Immunoglobulins"/>
    <property type="match status" value="8"/>
</dbReference>
<dbReference type="SUPFAM" id="SSF49464">
    <property type="entry name" value="Carboxypeptidase regulatory domain-like"/>
    <property type="match status" value="1"/>
</dbReference>
<accession>A0A9E6Y2W8</accession>
<dbReference type="Pfam" id="PF13620">
    <property type="entry name" value="CarboxypepD_reg"/>
    <property type="match status" value="9"/>
</dbReference>
<name>A0A9E6Y2W8_9ACTN</name>
<comment type="similarity">
    <text evidence="1">Belongs to the serine-aspartate repeat-containing protein (SDr) family.</text>
</comment>
<evidence type="ECO:0000313" key="6">
    <source>
        <dbReference type="EMBL" id="UGS38481.1"/>
    </source>
</evidence>
<protein>
    <recommendedName>
        <fullName evidence="8">Alpha-amylase</fullName>
    </recommendedName>
</protein>
<dbReference type="SUPFAM" id="SSF49478">
    <property type="entry name" value="Cna protein B-type domain"/>
    <property type="match status" value="8"/>
</dbReference>
<keyword evidence="3 5" id="KW-0732">Signal</keyword>
<feature type="chain" id="PRO_5039042092" description="Alpha-amylase" evidence="5">
    <location>
        <begin position="41"/>
        <end position="1078"/>
    </location>
</feature>
<dbReference type="KEGG" id="sbae:DSM104329_04910"/>
<dbReference type="AlphaFoldDB" id="A0A9E6Y2W8"/>
<dbReference type="PANTHER" id="PTHR36108:SF13">
    <property type="entry name" value="COLOSSIN-B-RELATED"/>
    <property type="match status" value="1"/>
</dbReference>
<dbReference type="Gene3D" id="2.60.40.1120">
    <property type="entry name" value="Carboxypeptidase-like, regulatory domain"/>
    <property type="match status" value="1"/>
</dbReference>
<evidence type="ECO:0008006" key="8">
    <source>
        <dbReference type="Google" id="ProtNLM"/>
    </source>
</evidence>
<evidence type="ECO:0000256" key="1">
    <source>
        <dbReference type="ARBA" id="ARBA00007257"/>
    </source>
</evidence>
<evidence type="ECO:0000256" key="2">
    <source>
        <dbReference type="ARBA" id="ARBA00022525"/>
    </source>
</evidence>
<evidence type="ECO:0000256" key="4">
    <source>
        <dbReference type="SAM" id="MobiDB-lite"/>
    </source>
</evidence>
<feature type="compositionally biased region" description="Low complexity" evidence="4">
    <location>
        <begin position="1041"/>
        <end position="1051"/>
    </location>
</feature>
<gene>
    <name evidence="6" type="ORF">DSM104329_04910</name>
</gene>
<dbReference type="PANTHER" id="PTHR36108">
    <property type="entry name" value="COLOSSIN-B-RELATED"/>
    <property type="match status" value="1"/>
</dbReference>
<feature type="region of interest" description="Disordered" evidence="4">
    <location>
        <begin position="1041"/>
        <end position="1078"/>
    </location>
</feature>
<evidence type="ECO:0000313" key="7">
    <source>
        <dbReference type="Proteomes" id="UP001162834"/>
    </source>
</evidence>
<keyword evidence="7" id="KW-1185">Reference proteome</keyword>
<keyword evidence="2" id="KW-0964">Secreted</keyword>
<proteinExistence type="inferred from homology"/>
<dbReference type="InterPro" id="IPR008969">
    <property type="entry name" value="CarboxyPept-like_regulatory"/>
</dbReference>
<dbReference type="GO" id="GO:0005975">
    <property type="term" value="P:carbohydrate metabolic process"/>
    <property type="evidence" value="ECO:0007669"/>
    <property type="project" value="UniProtKB-ARBA"/>
</dbReference>
<evidence type="ECO:0000256" key="5">
    <source>
        <dbReference type="SAM" id="SignalP"/>
    </source>
</evidence>
<dbReference type="InterPro" id="IPR013783">
    <property type="entry name" value="Ig-like_fold"/>
</dbReference>
<feature type="signal peptide" evidence="5">
    <location>
        <begin position="1"/>
        <end position="40"/>
    </location>
</feature>
<evidence type="ECO:0000256" key="3">
    <source>
        <dbReference type="ARBA" id="ARBA00022729"/>
    </source>
</evidence>
<reference evidence="6" key="1">
    <citation type="journal article" date="2022" name="Int. J. Syst. Evol. Microbiol.">
        <title>Pseudomonas aegrilactucae sp. nov. and Pseudomonas morbosilactucae sp. nov., pathogens causing bacterial rot of lettuce in Japan.</title>
        <authorList>
            <person name="Sawada H."/>
            <person name="Fujikawa T."/>
            <person name="Satou M."/>
        </authorList>
    </citation>
    <scope>NUCLEOTIDE SEQUENCE</scope>
    <source>
        <strain evidence="6">0166_1</strain>
    </source>
</reference>
<sequence>MSVPWRGTVLRRSRWGRAPARLALLATLLAALAVPASAPAATGGKITGRVTDGNGGGLALGAAYAYRAGATQPAASAWIVLGGYTLSVPDDGDYKVYFVDQLDSSTVAEFYDDKPSLAQADPVTVRGGATVSRVDAALVTGGRISGRVRTTSGIAIGGATVAAYDAQTGGFRTSTTTASNGTYTLPAVAGGAYKLYVVGPSGGGYISEYYDDEASLAAADPVTVTAGRTTTVRDTLLAKGGTVSGRVTDAGGSGVDRVTVFAYRANTGEGAGGTYTAPDGTYQLDLEAGAYKLIFAPPDGSSLLREYYDDKPTRDAADPITVDAGRAVTGVNASLAGAGQIGGKVTDTAKTGIAGATVTAYSLDGQTAGSTTTGTGGAYTLAGLRAGSYKVGFSGPPNGPYVPEFHSDRATLGSANAVTVTAGRTTAISADLAKYAAFTGKVTAKSGGKAISGAVVSAFSSSGDLAGTATSNSTGMYTLDRLAPGTYKLRFAGPDGSTFFPEYYHDTTTLAAALALTLTSGRSLTISEALDAPPPPGQISGYVRGDSGARAAGVTVTAYTTAGATAGTATSAADGTYRIDGLAAGSYKVGFAPAASSRFLPEYYRDRTTLAFADAVKVTAGKATSVTGSLPERGAFTGKVTAKSGGKAIAGAIVTAFTPSGDVAGSATANSSGVYTVDGLAPGSYKLRFAGPAASTFVAEYYHDRATLATALTLSISSGRTSTISEALDAPPPPGRLSGYVRSDTGERLAGATVTAYSATGESAGTATTAADGTYAIDGLPAGPYKVSFAGPAGSRYVSEFFRERSSVVEADAVTVTAGRTTALNGSLHAPPAPAQVTGHVTDGSGRAIGGVTVTVYGVSETAVATATTGAGGAYTVDGLDSGTYRIGFAAPEGSRYISEFYSDRDTLPRARPVAVKLGKVVTIDAALAERAPAGAISGQVSDSARNRIAGVTVTAYDATGAAAGSGVTGADGTYTIEGLPAGDYRLGFAVPGTSDYVGTFWRDAPNLATAGAVSVRDGRTSTSVNAKLLTVAQAERLAASAQDEARAQAAPVVQTHDPSPVTGATPPPADAGTSRTP</sequence>
<dbReference type="EMBL" id="CP087164">
    <property type="protein sequence ID" value="UGS38481.1"/>
    <property type="molecule type" value="Genomic_DNA"/>
</dbReference>